<comment type="function">
    <text evidence="10">Involved in the import of serine and threonine into the cell, with the concomitant import of sodium (symport system).</text>
</comment>
<feature type="transmembrane region" description="Helical" evidence="10">
    <location>
        <begin position="230"/>
        <end position="250"/>
    </location>
</feature>
<evidence type="ECO:0000256" key="7">
    <source>
        <dbReference type="ARBA" id="ARBA00022970"/>
    </source>
</evidence>
<feature type="transmembrane region" description="Helical" evidence="10">
    <location>
        <begin position="262"/>
        <end position="281"/>
    </location>
</feature>
<sequence>MHNLSDLIMTTSRFLSLFFRGSLVKRIIIGLVLGVLVALISPNLESTLGFNLAEKVGILGSLFVKGLRAVAPILIFVLVIAAIANRRVGTKSNMKDIVLLYILGTFGASVIAVFASFAFPMHIPLSTAADSISPPGSVADVFTVVISNIFSNPVDALATSNFIGILAWAIALGMTLRHAADTTKNVFNDFAEAVSKVVHLVISLAPFGIFGLVASTLADKGLSALWNYGHLLLVLIGSMLFVALVLNPMIVYWKIRRNPYPLVWQCISVSGLTAFFTRSSAANIPVNIDLAKKLNLDEETYSVSIPLGATINMAGAAITITILTLAAVQTLGVVVSIPTAILLSVVSAICACGASGVAGGSLLLIPLACSLFGISAEVAAQVIAVGFVIGVLQDSAETALNSSTDVLFTAAVCMAEENKNNG</sequence>
<gene>
    <name evidence="10" type="primary">sstT</name>
    <name evidence="11" type="ORF">C8D76_10417</name>
</gene>
<dbReference type="GO" id="GO:0015826">
    <property type="term" value="P:threonine transport"/>
    <property type="evidence" value="ECO:0007669"/>
    <property type="project" value="InterPro"/>
</dbReference>
<feature type="transmembrane region" description="Helical" evidence="10">
    <location>
        <begin position="301"/>
        <end position="328"/>
    </location>
</feature>
<keyword evidence="12" id="KW-1185">Reference proteome</keyword>
<evidence type="ECO:0000256" key="6">
    <source>
        <dbReference type="ARBA" id="ARBA00022847"/>
    </source>
</evidence>
<dbReference type="PANTHER" id="PTHR42865">
    <property type="entry name" value="PROTON/GLUTAMATE-ASPARTATE SYMPORTER"/>
    <property type="match status" value="1"/>
</dbReference>
<keyword evidence="8 10" id="KW-1133">Transmembrane helix</keyword>
<evidence type="ECO:0000256" key="9">
    <source>
        <dbReference type="ARBA" id="ARBA00023136"/>
    </source>
</evidence>
<dbReference type="InterPro" id="IPR023025">
    <property type="entry name" value="Ser_Thr_transp_SstT"/>
</dbReference>
<evidence type="ECO:0000256" key="10">
    <source>
        <dbReference type="HAMAP-Rule" id="MF_01582"/>
    </source>
</evidence>
<evidence type="ECO:0000256" key="4">
    <source>
        <dbReference type="ARBA" id="ARBA00022519"/>
    </source>
</evidence>
<dbReference type="InterPro" id="IPR001991">
    <property type="entry name" value="Na-dicarboxylate_symporter"/>
</dbReference>
<keyword evidence="4" id="KW-0997">Cell inner membrane</keyword>
<feature type="transmembrane region" description="Helical" evidence="10">
    <location>
        <begin position="197"/>
        <end position="218"/>
    </location>
</feature>
<keyword evidence="6 10" id="KW-0769">Symport</keyword>
<dbReference type="Proteomes" id="UP000245909">
    <property type="component" value="Unassembled WGS sequence"/>
</dbReference>
<dbReference type="GO" id="GO:0005886">
    <property type="term" value="C:plasma membrane"/>
    <property type="evidence" value="ECO:0007669"/>
    <property type="project" value="UniProtKB-SubCell"/>
</dbReference>
<accession>A0A2U0T864</accession>
<dbReference type="SUPFAM" id="SSF118215">
    <property type="entry name" value="Proton glutamate symport protein"/>
    <property type="match status" value="1"/>
</dbReference>
<reference evidence="11 12" key="1">
    <citation type="submission" date="2018-05" db="EMBL/GenBank/DDBJ databases">
        <title>Genomic Encyclopedia of Type Strains, Phase IV (KMG-IV): sequencing the most valuable type-strain genomes for metagenomic binning, comparative biology and taxonomic classification.</title>
        <authorList>
            <person name="Goeker M."/>
        </authorList>
    </citation>
    <scope>NUCLEOTIDE SEQUENCE [LARGE SCALE GENOMIC DNA]</scope>
    <source>
        <strain evidence="11 12">DSM 22999</strain>
    </source>
</reference>
<dbReference type="GO" id="GO:0032329">
    <property type="term" value="P:serine transport"/>
    <property type="evidence" value="ECO:0007669"/>
    <property type="project" value="InterPro"/>
</dbReference>
<dbReference type="FunFam" id="1.10.3860.10:FF:000003">
    <property type="entry name" value="Serine/threonine transporter sstT"/>
    <property type="match status" value="1"/>
</dbReference>
<comment type="catalytic activity">
    <reaction evidence="10">
        <text>L-threonine(in) + Na(+)(in) = L-threonine(out) + Na(+)(out)</text>
        <dbReference type="Rhea" id="RHEA:69999"/>
        <dbReference type="ChEBI" id="CHEBI:29101"/>
        <dbReference type="ChEBI" id="CHEBI:57926"/>
    </reaction>
</comment>
<comment type="subcellular location">
    <subcellularLocation>
        <location evidence="10">Cell membrane</location>
        <topology evidence="10">Multi-pass membrane protein</topology>
    </subcellularLocation>
    <subcellularLocation>
        <location evidence="1">Membrane</location>
        <topology evidence="1">Multi-pass membrane protein</topology>
    </subcellularLocation>
</comment>
<organism evidence="11 12">
    <name type="scientific">Alitibacter langaaensis DSM 22999</name>
    <dbReference type="NCBI Taxonomy" id="1122935"/>
    <lineage>
        <taxon>Bacteria</taxon>
        <taxon>Pseudomonadati</taxon>
        <taxon>Pseudomonadota</taxon>
        <taxon>Gammaproteobacteria</taxon>
        <taxon>Pasteurellales</taxon>
        <taxon>Pasteurellaceae</taxon>
        <taxon>Alitibacter</taxon>
    </lineage>
</organism>
<evidence type="ECO:0000256" key="8">
    <source>
        <dbReference type="ARBA" id="ARBA00022989"/>
    </source>
</evidence>
<feature type="transmembrane region" description="Helical" evidence="10">
    <location>
        <begin position="62"/>
        <end position="85"/>
    </location>
</feature>
<evidence type="ECO:0000256" key="1">
    <source>
        <dbReference type="ARBA" id="ARBA00004141"/>
    </source>
</evidence>
<keyword evidence="3 10" id="KW-1003">Cell membrane</keyword>
<dbReference type="Gene3D" id="1.10.3860.10">
    <property type="entry name" value="Sodium:dicarboxylate symporter"/>
    <property type="match status" value="1"/>
</dbReference>
<feature type="transmembrane region" description="Helical" evidence="10">
    <location>
        <begin position="156"/>
        <end position="176"/>
    </location>
</feature>
<feature type="transmembrane region" description="Helical" evidence="10">
    <location>
        <begin position="340"/>
        <end position="365"/>
    </location>
</feature>
<evidence type="ECO:0000313" key="12">
    <source>
        <dbReference type="Proteomes" id="UP000245909"/>
    </source>
</evidence>
<proteinExistence type="inferred from homology"/>
<dbReference type="EMBL" id="QENU01000004">
    <property type="protein sequence ID" value="PVX39816.1"/>
    <property type="molecule type" value="Genomic_DNA"/>
</dbReference>
<dbReference type="NCBIfam" id="NF010151">
    <property type="entry name" value="PRK13628.1"/>
    <property type="match status" value="1"/>
</dbReference>
<name>A0A2U0T864_9PAST</name>
<feature type="transmembrane region" description="Helical" evidence="10">
    <location>
        <begin position="97"/>
        <end position="119"/>
    </location>
</feature>
<evidence type="ECO:0000256" key="5">
    <source>
        <dbReference type="ARBA" id="ARBA00022692"/>
    </source>
</evidence>
<dbReference type="HAMAP" id="MF_01582">
    <property type="entry name" value="Ser_Thr_transp_SstT"/>
    <property type="match status" value="1"/>
</dbReference>
<dbReference type="InterPro" id="IPR036458">
    <property type="entry name" value="Na:dicarbo_symporter_sf"/>
</dbReference>
<keyword evidence="5 10" id="KW-0812">Transmembrane</keyword>
<comment type="caution">
    <text evidence="11">The sequence shown here is derived from an EMBL/GenBank/DDBJ whole genome shotgun (WGS) entry which is preliminary data.</text>
</comment>
<dbReference type="PRINTS" id="PR00173">
    <property type="entry name" value="EDTRNSPORT"/>
</dbReference>
<keyword evidence="9 10" id="KW-0472">Membrane</keyword>
<feature type="transmembrane region" description="Helical" evidence="10">
    <location>
        <begin position="371"/>
        <end position="392"/>
    </location>
</feature>
<comment type="catalytic activity">
    <reaction evidence="10">
        <text>L-serine(in) + Na(+)(in) = L-serine(out) + Na(+)(out)</text>
        <dbReference type="Rhea" id="RHEA:29575"/>
        <dbReference type="ChEBI" id="CHEBI:29101"/>
        <dbReference type="ChEBI" id="CHEBI:33384"/>
    </reaction>
</comment>
<dbReference type="PANTHER" id="PTHR42865:SF8">
    <property type="entry name" value="SERINE_THREONINE TRANSPORTER SSTT"/>
    <property type="match status" value="1"/>
</dbReference>
<comment type="similarity">
    <text evidence="10">Belongs to the dicarboxylate/amino acid:cation symporter (DAACS) (TC 2.A.23) family.</text>
</comment>
<evidence type="ECO:0000313" key="11">
    <source>
        <dbReference type="EMBL" id="PVX39816.1"/>
    </source>
</evidence>
<feature type="transmembrane region" description="Helical" evidence="10">
    <location>
        <begin position="23"/>
        <end position="42"/>
    </location>
</feature>
<evidence type="ECO:0000256" key="2">
    <source>
        <dbReference type="ARBA" id="ARBA00022448"/>
    </source>
</evidence>
<dbReference type="Pfam" id="PF00375">
    <property type="entry name" value="SDF"/>
    <property type="match status" value="1"/>
</dbReference>
<keyword evidence="7 10" id="KW-0029">Amino-acid transport</keyword>
<keyword evidence="2 10" id="KW-0813">Transport</keyword>
<dbReference type="AlphaFoldDB" id="A0A2U0T864"/>
<protein>
    <recommendedName>
        <fullName evidence="10">Serine/threonine transporter SstT</fullName>
    </recommendedName>
    <alternativeName>
        <fullName evidence="10">Na(+)/serine-threonine symporter</fullName>
    </alternativeName>
</protein>
<evidence type="ECO:0000256" key="3">
    <source>
        <dbReference type="ARBA" id="ARBA00022475"/>
    </source>
</evidence>
<dbReference type="GO" id="GO:0005295">
    <property type="term" value="F:neutral L-amino acid:sodium symporter activity"/>
    <property type="evidence" value="ECO:0007669"/>
    <property type="project" value="TreeGrafter"/>
</dbReference>